<reference evidence="2" key="1">
    <citation type="journal article" date="2013" name="New Phytol.">
        <title>Comparative genomic and transcriptomic analyses reveal the hemibiotrophic stage shift of Colletotrichum fungi.</title>
        <authorList>
            <person name="Gan P."/>
            <person name="Ikeda K."/>
            <person name="Irieda H."/>
            <person name="Narusaka M."/>
            <person name="O'Connell R.J."/>
            <person name="Narusaka Y."/>
            <person name="Takano Y."/>
            <person name="Kubo Y."/>
            <person name="Shirasu K."/>
        </authorList>
    </citation>
    <scope>NUCLEOTIDE SEQUENCE [LARGE SCALE GENOMIC DNA]</scope>
    <source>
        <strain evidence="2">104-T / ATCC 96160 / CBS 514.97 / LARS 414 / MAFF 240422</strain>
    </source>
</reference>
<keyword evidence="2" id="KW-1185">Reference proteome</keyword>
<protein>
    <submittedName>
        <fullName evidence="1">Uncharacterized protein</fullName>
    </submittedName>
</protein>
<sequence length="162" mass="18352">MTLQSESDNYRSTLQYALHQIEGSSSSDRAAGHQSFLVDSSLLWKVPAFSRPTSFMLGKEWLLKRAEAIQALRRTRANAVINVDDIWAAQALSEWIACDESQIMVVQGCSQTVARLEHFGCELVRFLSDRTPTAFIIPWHSKSCRWSLLRDRASQPTNCFLS</sequence>
<accession>A0A484FJ09</accession>
<evidence type="ECO:0000313" key="1">
    <source>
        <dbReference type="EMBL" id="TDZ16887.1"/>
    </source>
</evidence>
<reference evidence="2" key="2">
    <citation type="journal article" date="2019" name="Mol. Plant Microbe Interact.">
        <title>Genome sequence resources for four phytopathogenic fungi from the Colletotrichum orbiculare species complex.</title>
        <authorList>
            <person name="Gan P."/>
            <person name="Tsushima A."/>
            <person name="Narusaka M."/>
            <person name="Narusaka Y."/>
            <person name="Takano Y."/>
            <person name="Kubo Y."/>
            <person name="Shirasu K."/>
        </authorList>
    </citation>
    <scope>GENOME REANNOTATION</scope>
    <source>
        <strain evidence="2">104-T / ATCC 96160 / CBS 514.97 / LARS 414 / MAFF 240422</strain>
    </source>
</reference>
<evidence type="ECO:0000313" key="2">
    <source>
        <dbReference type="Proteomes" id="UP000014480"/>
    </source>
</evidence>
<organism evidence="1 2">
    <name type="scientific">Colletotrichum orbiculare (strain 104-T / ATCC 96160 / CBS 514.97 / LARS 414 / MAFF 240422)</name>
    <name type="common">Cucumber anthracnose fungus</name>
    <name type="synonym">Colletotrichum lagenarium</name>
    <dbReference type="NCBI Taxonomy" id="1213857"/>
    <lineage>
        <taxon>Eukaryota</taxon>
        <taxon>Fungi</taxon>
        <taxon>Dikarya</taxon>
        <taxon>Ascomycota</taxon>
        <taxon>Pezizomycotina</taxon>
        <taxon>Sordariomycetes</taxon>
        <taxon>Hypocreomycetidae</taxon>
        <taxon>Glomerellales</taxon>
        <taxon>Glomerellaceae</taxon>
        <taxon>Colletotrichum</taxon>
        <taxon>Colletotrichum orbiculare species complex</taxon>
    </lineage>
</organism>
<dbReference type="AlphaFoldDB" id="A0A484FJ09"/>
<gene>
    <name evidence="1" type="ORF">Cob_v010167</name>
</gene>
<dbReference type="Proteomes" id="UP000014480">
    <property type="component" value="Unassembled WGS sequence"/>
</dbReference>
<proteinExistence type="predicted"/>
<comment type="caution">
    <text evidence="1">The sequence shown here is derived from an EMBL/GenBank/DDBJ whole genome shotgun (WGS) entry which is preliminary data.</text>
</comment>
<dbReference type="EMBL" id="AMCV02000032">
    <property type="protein sequence ID" value="TDZ16887.1"/>
    <property type="molecule type" value="Genomic_DNA"/>
</dbReference>
<dbReference type="STRING" id="1213857.A0A484FJ09"/>
<name>A0A484FJ09_COLOR</name>